<evidence type="ECO:0000313" key="8">
    <source>
        <dbReference type="EMBL" id="SIO15129.1"/>
    </source>
</evidence>
<reference evidence="9" key="1">
    <citation type="submission" date="2016-11" db="EMBL/GenBank/DDBJ databases">
        <authorList>
            <person name="Varghese N."/>
            <person name="Submissions S."/>
        </authorList>
    </citation>
    <scope>NUCLEOTIDE SEQUENCE [LARGE SCALE GENOMIC DNA]</scope>
    <source>
        <strain evidence="9">DSM 15292</strain>
    </source>
</reference>
<feature type="domain" description="RagB/SusD" evidence="6">
    <location>
        <begin position="351"/>
        <end position="457"/>
    </location>
</feature>
<dbReference type="AlphaFoldDB" id="A0A1N6H5U4"/>
<comment type="subcellular location">
    <subcellularLocation>
        <location evidence="1">Cell outer membrane</location>
    </subcellularLocation>
</comment>
<evidence type="ECO:0000256" key="3">
    <source>
        <dbReference type="ARBA" id="ARBA00022729"/>
    </source>
</evidence>
<dbReference type="PROSITE" id="PS51257">
    <property type="entry name" value="PROKAR_LIPOPROTEIN"/>
    <property type="match status" value="1"/>
</dbReference>
<dbReference type="Pfam" id="PF14322">
    <property type="entry name" value="SusD-like_3"/>
    <property type="match status" value="1"/>
</dbReference>
<keyword evidence="4" id="KW-0472">Membrane</keyword>
<dbReference type="Gene3D" id="1.25.40.390">
    <property type="match status" value="1"/>
</dbReference>
<evidence type="ECO:0000256" key="5">
    <source>
        <dbReference type="ARBA" id="ARBA00023237"/>
    </source>
</evidence>
<keyword evidence="5" id="KW-0998">Cell outer membrane</keyword>
<keyword evidence="3" id="KW-0732">Signal</keyword>
<evidence type="ECO:0000313" key="9">
    <source>
        <dbReference type="Proteomes" id="UP000185221"/>
    </source>
</evidence>
<dbReference type="SUPFAM" id="SSF48452">
    <property type="entry name" value="TPR-like"/>
    <property type="match status" value="1"/>
</dbReference>
<protein>
    <submittedName>
        <fullName evidence="8">Starch-binding associating with outer membrane</fullName>
    </submittedName>
</protein>
<evidence type="ECO:0000256" key="1">
    <source>
        <dbReference type="ARBA" id="ARBA00004442"/>
    </source>
</evidence>
<dbReference type="STRING" id="226505.SAMN05444394_3579"/>
<evidence type="ECO:0000259" key="7">
    <source>
        <dbReference type="Pfam" id="PF14322"/>
    </source>
</evidence>
<dbReference type="GO" id="GO:0009279">
    <property type="term" value="C:cell outer membrane"/>
    <property type="evidence" value="ECO:0007669"/>
    <property type="project" value="UniProtKB-SubCell"/>
</dbReference>
<evidence type="ECO:0000256" key="2">
    <source>
        <dbReference type="ARBA" id="ARBA00006275"/>
    </source>
</evidence>
<dbReference type="RefSeq" id="WP_074226358.1">
    <property type="nucleotide sequence ID" value="NZ_FSRC01000003.1"/>
</dbReference>
<name>A0A1N6H5U4_9BACT</name>
<dbReference type="Pfam" id="PF07980">
    <property type="entry name" value="SusD_RagB"/>
    <property type="match status" value="1"/>
</dbReference>
<organism evidence="8 9">
    <name type="scientific">Algoriphagus halophilus</name>
    <dbReference type="NCBI Taxonomy" id="226505"/>
    <lineage>
        <taxon>Bacteria</taxon>
        <taxon>Pseudomonadati</taxon>
        <taxon>Bacteroidota</taxon>
        <taxon>Cytophagia</taxon>
        <taxon>Cytophagales</taxon>
        <taxon>Cyclobacteriaceae</taxon>
        <taxon>Algoriphagus</taxon>
    </lineage>
</organism>
<keyword evidence="9" id="KW-1185">Reference proteome</keyword>
<sequence length="503" mass="56579">MKKHILGFAVACILLTGCEDFLTVVPETELSSATFFKNQTDFEQAINAAYVPLRTITNNRAWLLGEMHSDNTYYARNVLFGATDNQEDIADFSIPESNGTSANTHVLNQWRQDYLIIARTNQILAVIDEVEFDQAAKDNVKGQALFLRAYAYFELARYFGSVPLHLTPVATREEAALDLSPEADVYAQIEQDLQAAVPLLPKKSAQEPGRATEGAARTLLANVYINQKKWSEAEQILTPVVTSGEYTLMADYAMAFPGNSSNKNNSESVFEVQFMEGAAGLNGNFIYQFMPRPISADELQPIMGTSNPQNIDGEGNNIPTPDIIAAYEEGDLREDASIGYVFLSGSFRDDKTYPYIKKHAKQHSQHNNTGTNWVVYRYAEVLLFMAEILNEQGKPGEAKVYLDQIRDRAGLDPSTASGQAEMREAIFKERRVELAFENKRWFDIQRTDRIEEIIRPYGQRIINNPLDYYYPPIEGAVPRSNAFTNLSKFYAYPAAESDLSPYF</sequence>
<dbReference type="InterPro" id="IPR033985">
    <property type="entry name" value="SusD-like_N"/>
</dbReference>
<dbReference type="CDD" id="cd08977">
    <property type="entry name" value="SusD"/>
    <property type="match status" value="1"/>
</dbReference>
<dbReference type="InterPro" id="IPR011990">
    <property type="entry name" value="TPR-like_helical_dom_sf"/>
</dbReference>
<evidence type="ECO:0000256" key="4">
    <source>
        <dbReference type="ARBA" id="ARBA00023136"/>
    </source>
</evidence>
<dbReference type="EMBL" id="FSRC01000003">
    <property type="protein sequence ID" value="SIO15129.1"/>
    <property type="molecule type" value="Genomic_DNA"/>
</dbReference>
<gene>
    <name evidence="8" type="ORF">SAMN05444394_3579</name>
</gene>
<evidence type="ECO:0000259" key="6">
    <source>
        <dbReference type="Pfam" id="PF07980"/>
    </source>
</evidence>
<comment type="similarity">
    <text evidence="2">Belongs to the SusD family.</text>
</comment>
<feature type="domain" description="SusD-like N-terminal" evidence="7">
    <location>
        <begin position="20"/>
        <end position="224"/>
    </location>
</feature>
<dbReference type="Proteomes" id="UP000185221">
    <property type="component" value="Unassembled WGS sequence"/>
</dbReference>
<accession>A0A1N6H5U4</accession>
<dbReference type="InterPro" id="IPR012944">
    <property type="entry name" value="SusD_RagB_dom"/>
</dbReference>
<proteinExistence type="inferred from homology"/>
<dbReference type="OrthoDB" id="691907at2"/>